<dbReference type="InterPro" id="IPR020568">
    <property type="entry name" value="Ribosomal_Su5_D2-typ_SF"/>
</dbReference>
<organism evidence="8 9">
    <name type="scientific">Pendulispora rubella</name>
    <dbReference type="NCBI Taxonomy" id="2741070"/>
    <lineage>
        <taxon>Bacteria</taxon>
        <taxon>Pseudomonadati</taxon>
        <taxon>Myxococcota</taxon>
        <taxon>Myxococcia</taxon>
        <taxon>Myxococcales</taxon>
        <taxon>Sorangiineae</taxon>
        <taxon>Pendulisporaceae</taxon>
        <taxon>Pendulispora</taxon>
    </lineage>
</organism>
<dbReference type="InterPro" id="IPR036554">
    <property type="entry name" value="GHMP_kinase_C_sf"/>
</dbReference>
<dbReference type="EC" id="2.7.4.2" evidence="2"/>
<protein>
    <recommendedName>
        <fullName evidence="2">phosphomevalonate kinase</fullName>
        <ecNumber evidence="2">2.7.4.2</ecNumber>
    </recommendedName>
</protein>
<evidence type="ECO:0000256" key="1">
    <source>
        <dbReference type="ARBA" id="ARBA00005017"/>
    </source>
</evidence>
<keyword evidence="5" id="KW-0418">Kinase</keyword>
<evidence type="ECO:0000256" key="2">
    <source>
        <dbReference type="ARBA" id="ARBA00012958"/>
    </source>
</evidence>
<dbReference type="Gene3D" id="3.30.230.10">
    <property type="match status" value="2"/>
</dbReference>
<evidence type="ECO:0000259" key="7">
    <source>
        <dbReference type="Pfam" id="PF00288"/>
    </source>
</evidence>
<gene>
    <name evidence="8" type="ORF">LVJ94_20035</name>
</gene>
<dbReference type="InterPro" id="IPR014721">
    <property type="entry name" value="Ribsml_uS5_D2-typ_fold_subgr"/>
</dbReference>
<accession>A0ABZ2LI15</accession>
<dbReference type="EMBL" id="CP089983">
    <property type="protein sequence ID" value="WXB09508.1"/>
    <property type="molecule type" value="Genomic_DNA"/>
</dbReference>
<dbReference type="Proteomes" id="UP001374803">
    <property type="component" value="Chromosome"/>
</dbReference>
<dbReference type="Gene3D" id="3.30.70.890">
    <property type="entry name" value="GHMP kinase, C-terminal domain"/>
    <property type="match status" value="1"/>
</dbReference>
<evidence type="ECO:0000256" key="6">
    <source>
        <dbReference type="ARBA" id="ARBA00022840"/>
    </source>
</evidence>
<dbReference type="InterPro" id="IPR035102">
    <property type="entry name" value="Phosphomevalonate_kinase"/>
</dbReference>
<reference evidence="8" key="1">
    <citation type="submission" date="2021-12" db="EMBL/GenBank/DDBJ databases">
        <title>Discovery of the Pendulisporaceae a myxobacterial family with distinct sporulation behavior and unique specialized metabolism.</title>
        <authorList>
            <person name="Garcia R."/>
            <person name="Popoff A."/>
            <person name="Bader C.D."/>
            <person name="Loehr J."/>
            <person name="Walesch S."/>
            <person name="Walt C."/>
            <person name="Boldt J."/>
            <person name="Bunk B."/>
            <person name="Haeckl F.J.F.P.J."/>
            <person name="Gunesch A.P."/>
            <person name="Birkelbach J."/>
            <person name="Nuebel U."/>
            <person name="Pietschmann T."/>
            <person name="Bach T."/>
            <person name="Mueller R."/>
        </authorList>
    </citation>
    <scope>NUCLEOTIDE SEQUENCE</scope>
    <source>
        <strain evidence="8">MSr11367</strain>
    </source>
</reference>
<dbReference type="RefSeq" id="WP_394839182.1">
    <property type="nucleotide sequence ID" value="NZ_CP089929.1"/>
</dbReference>
<feature type="domain" description="GHMP kinase N-terminal" evidence="7">
    <location>
        <begin position="80"/>
        <end position="142"/>
    </location>
</feature>
<evidence type="ECO:0000256" key="4">
    <source>
        <dbReference type="ARBA" id="ARBA00022741"/>
    </source>
</evidence>
<keyword evidence="4" id="KW-0547">Nucleotide-binding</keyword>
<evidence type="ECO:0000256" key="5">
    <source>
        <dbReference type="ARBA" id="ARBA00022777"/>
    </source>
</evidence>
<dbReference type="SUPFAM" id="SSF55060">
    <property type="entry name" value="GHMP Kinase, C-terminal domain"/>
    <property type="match status" value="1"/>
</dbReference>
<dbReference type="SUPFAM" id="SSF54211">
    <property type="entry name" value="Ribosomal protein S5 domain 2-like"/>
    <property type="match status" value="1"/>
</dbReference>
<dbReference type="InterPro" id="IPR006204">
    <property type="entry name" value="GHMP_kinase_N_dom"/>
</dbReference>
<dbReference type="PANTHER" id="PTHR31814:SF2">
    <property type="entry name" value="PHOSPHOMEVALONATE KINASE"/>
    <property type="match status" value="1"/>
</dbReference>
<dbReference type="PANTHER" id="PTHR31814">
    <property type="match status" value="1"/>
</dbReference>
<proteinExistence type="predicted"/>
<evidence type="ECO:0000313" key="8">
    <source>
        <dbReference type="EMBL" id="WXB09508.1"/>
    </source>
</evidence>
<evidence type="ECO:0000313" key="9">
    <source>
        <dbReference type="Proteomes" id="UP001374803"/>
    </source>
</evidence>
<keyword evidence="3" id="KW-0808">Transferase</keyword>
<evidence type="ECO:0000256" key="3">
    <source>
        <dbReference type="ARBA" id="ARBA00022679"/>
    </source>
</evidence>
<dbReference type="Pfam" id="PF00288">
    <property type="entry name" value="GHMP_kinases_N"/>
    <property type="match status" value="1"/>
</dbReference>
<keyword evidence="9" id="KW-1185">Reference proteome</keyword>
<sequence>MSALAEEPAELRVAAPGKLVVTGGYAVLEGAPAIVVAVDRHAVADAWFLVSPSPLREVHAAFRDELAPSVDVSALYEGGSKLGLGSSAAALVAALGADAAARGEDIRRTTTRAALFERARRAHGEAQGGGSGIDVAASVYGGALCYSVVRGTAFAHAVQLPESLHLVAFWSGTSARTSDLLARVRTLRDADPDRHRTHMKALTEASTAAVDALDGGDAPSFITAARAFGDSLAALGDAAGAPISPPAFRELAARAAGEGATFLPSGAGGGDVGLFLGTARPSCDFRVHAESLGMRPVGLRVDYDGVHVL</sequence>
<keyword evidence="6" id="KW-0067">ATP-binding</keyword>
<name>A0ABZ2LI15_9BACT</name>
<comment type="pathway">
    <text evidence="1">Isoprenoid biosynthesis; isopentenyl diphosphate biosynthesis via mevalonate pathway; isopentenyl diphosphate from (R)-mevalonate: step 2/3.</text>
</comment>